<evidence type="ECO:0000313" key="1">
    <source>
        <dbReference type="EMBL" id="MBD8066986.1"/>
    </source>
</evidence>
<proteinExistence type="predicted"/>
<name>A0A927FW06_9HYPH</name>
<gene>
    <name evidence="1" type="ORF">IC608_16060</name>
</gene>
<accession>A0A927FW06</accession>
<reference evidence="1" key="1">
    <citation type="submission" date="2020-09" db="EMBL/GenBank/DDBJ databases">
        <title>Genome seq and assembly of Devosia sp.</title>
        <authorList>
            <person name="Chhetri G."/>
        </authorList>
    </citation>
    <scope>NUCLEOTIDE SEQUENCE</scope>
    <source>
        <strain evidence="1">PTR5</strain>
    </source>
</reference>
<organism evidence="1 2">
    <name type="scientific">Devosia oryzisoli</name>
    <dbReference type="NCBI Taxonomy" id="2774138"/>
    <lineage>
        <taxon>Bacteria</taxon>
        <taxon>Pseudomonadati</taxon>
        <taxon>Pseudomonadota</taxon>
        <taxon>Alphaproteobacteria</taxon>
        <taxon>Hyphomicrobiales</taxon>
        <taxon>Devosiaceae</taxon>
        <taxon>Devosia</taxon>
    </lineage>
</organism>
<keyword evidence="2" id="KW-1185">Reference proteome</keyword>
<dbReference type="EMBL" id="JACYFU010000004">
    <property type="protein sequence ID" value="MBD8066986.1"/>
    <property type="molecule type" value="Genomic_DNA"/>
</dbReference>
<dbReference type="AlphaFoldDB" id="A0A927FW06"/>
<comment type="caution">
    <text evidence="1">The sequence shown here is derived from an EMBL/GenBank/DDBJ whole genome shotgun (WGS) entry which is preliminary data.</text>
</comment>
<dbReference type="Proteomes" id="UP000654108">
    <property type="component" value="Unassembled WGS sequence"/>
</dbReference>
<evidence type="ECO:0000313" key="2">
    <source>
        <dbReference type="Proteomes" id="UP000654108"/>
    </source>
</evidence>
<sequence>MTWIYFNENLRAFTIVQYKAMALDPDGTPYFATRDNQLAKEIARMEAHLAIISRAPKNSACEGFRLLENPFYIKLCPRVQFEVAESSMIRGMYLPLDYFTLLTQDPMNRGSRGAGRLDFENVPRYFDNTSFISLVQSGWIGTTIVQSELLGELVREIVQTGRAVTIATAVTKAGQHAEL</sequence>
<protein>
    <submittedName>
        <fullName evidence="1">Uncharacterized protein</fullName>
    </submittedName>
</protein>